<accession>E9FWK7</accession>
<evidence type="ECO:0000313" key="2">
    <source>
        <dbReference type="Proteomes" id="UP000000305"/>
    </source>
</evidence>
<dbReference type="KEGG" id="dpx:DAPPUDRAFT_311336"/>
<protein>
    <submittedName>
        <fullName evidence="1">Uncharacterized protein</fullName>
    </submittedName>
</protein>
<dbReference type="HOGENOM" id="CLU_2529731_0_0_1"/>
<dbReference type="Proteomes" id="UP000000305">
    <property type="component" value="Unassembled WGS sequence"/>
</dbReference>
<proteinExistence type="predicted"/>
<dbReference type="PhylomeDB" id="E9FWK7"/>
<reference evidence="1 2" key="1">
    <citation type="journal article" date="2011" name="Science">
        <title>The ecoresponsive genome of Daphnia pulex.</title>
        <authorList>
            <person name="Colbourne J.K."/>
            <person name="Pfrender M.E."/>
            <person name="Gilbert D."/>
            <person name="Thomas W.K."/>
            <person name="Tucker A."/>
            <person name="Oakley T.H."/>
            <person name="Tokishita S."/>
            <person name="Aerts A."/>
            <person name="Arnold G.J."/>
            <person name="Basu M.K."/>
            <person name="Bauer D.J."/>
            <person name="Caceres C.E."/>
            <person name="Carmel L."/>
            <person name="Casola C."/>
            <person name="Choi J.H."/>
            <person name="Detter J.C."/>
            <person name="Dong Q."/>
            <person name="Dusheyko S."/>
            <person name="Eads B.D."/>
            <person name="Frohlich T."/>
            <person name="Geiler-Samerotte K.A."/>
            <person name="Gerlach D."/>
            <person name="Hatcher P."/>
            <person name="Jogdeo S."/>
            <person name="Krijgsveld J."/>
            <person name="Kriventseva E.V."/>
            <person name="Kultz D."/>
            <person name="Laforsch C."/>
            <person name="Lindquist E."/>
            <person name="Lopez J."/>
            <person name="Manak J.R."/>
            <person name="Muller J."/>
            <person name="Pangilinan J."/>
            <person name="Patwardhan R.P."/>
            <person name="Pitluck S."/>
            <person name="Pritham E.J."/>
            <person name="Rechtsteiner A."/>
            <person name="Rho M."/>
            <person name="Rogozin I.B."/>
            <person name="Sakarya O."/>
            <person name="Salamov A."/>
            <person name="Schaack S."/>
            <person name="Shapiro H."/>
            <person name="Shiga Y."/>
            <person name="Skalitzky C."/>
            <person name="Smith Z."/>
            <person name="Souvorov A."/>
            <person name="Sung W."/>
            <person name="Tang Z."/>
            <person name="Tsuchiya D."/>
            <person name="Tu H."/>
            <person name="Vos H."/>
            <person name="Wang M."/>
            <person name="Wolf Y.I."/>
            <person name="Yamagata H."/>
            <person name="Yamada T."/>
            <person name="Ye Y."/>
            <person name="Shaw J.R."/>
            <person name="Andrews J."/>
            <person name="Crease T.J."/>
            <person name="Tang H."/>
            <person name="Lucas S.M."/>
            <person name="Robertson H.M."/>
            <person name="Bork P."/>
            <person name="Koonin E.V."/>
            <person name="Zdobnov E.M."/>
            <person name="Grigoriev I.V."/>
            <person name="Lynch M."/>
            <person name="Boore J.L."/>
        </authorList>
    </citation>
    <scope>NUCLEOTIDE SEQUENCE [LARGE SCALE GENOMIC DNA]</scope>
</reference>
<dbReference type="AlphaFoldDB" id="E9FWK7"/>
<dbReference type="EMBL" id="GL732526">
    <property type="protein sequence ID" value="EFX87912.1"/>
    <property type="molecule type" value="Genomic_DNA"/>
</dbReference>
<name>E9FWK7_DAPPU</name>
<keyword evidence="2" id="KW-1185">Reference proteome</keyword>
<organism evidence="1 2">
    <name type="scientific">Daphnia pulex</name>
    <name type="common">Water flea</name>
    <dbReference type="NCBI Taxonomy" id="6669"/>
    <lineage>
        <taxon>Eukaryota</taxon>
        <taxon>Metazoa</taxon>
        <taxon>Ecdysozoa</taxon>
        <taxon>Arthropoda</taxon>
        <taxon>Crustacea</taxon>
        <taxon>Branchiopoda</taxon>
        <taxon>Diplostraca</taxon>
        <taxon>Cladocera</taxon>
        <taxon>Anomopoda</taxon>
        <taxon>Daphniidae</taxon>
        <taxon>Daphnia</taxon>
    </lineage>
</organism>
<evidence type="ECO:0000313" key="1">
    <source>
        <dbReference type="EMBL" id="EFX87912.1"/>
    </source>
</evidence>
<dbReference type="InParanoid" id="E9FWK7"/>
<gene>
    <name evidence="1" type="ORF">DAPPUDRAFT_311336</name>
</gene>
<sequence length="84" mass="9370">MPYLIDHPYDKEKISVCFLEKSTQDSTDILEPMLIILHDGRGTSIMLHPNLPDVRSSSFTASVLLMLQNNFACFTGEAGSLQLL</sequence>